<dbReference type="AlphaFoldDB" id="A0AAV3XK66"/>
<gene>
    <name evidence="1" type="ORF">PoB_000359600</name>
</gene>
<evidence type="ECO:0000313" key="1">
    <source>
        <dbReference type="EMBL" id="GFN77090.1"/>
    </source>
</evidence>
<accession>A0AAV3XK66</accession>
<dbReference type="Proteomes" id="UP000735302">
    <property type="component" value="Unassembled WGS sequence"/>
</dbReference>
<reference evidence="1 2" key="1">
    <citation type="journal article" date="2021" name="Elife">
        <title>Chloroplast acquisition without the gene transfer in kleptoplastic sea slugs, Plakobranchus ocellatus.</title>
        <authorList>
            <person name="Maeda T."/>
            <person name="Takahashi S."/>
            <person name="Yoshida T."/>
            <person name="Shimamura S."/>
            <person name="Takaki Y."/>
            <person name="Nagai Y."/>
            <person name="Toyoda A."/>
            <person name="Suzuki Y."/>
            <person name="Arimoto A."/>
            <person name="Ishii H."/>
            <person name="Satoh N."/>
            <person name="Nishiyama T."/>
            <person name="Hasebe M."/>
            <person name="Maruyama T."/>
            <person name="Minagawa J."/>
            <person name="Obokata J."/>
            <person name="Shigenobu S."/>
        </authorList>
    </citation>
    <scope>NUCLEOTIDE SEQUENCE [LARGE SCALE GENOMIC DNA]</scope>
</reference>
<protein>
    <submittedName>
        <fullName evidence="1">Down syndrome cell adhesion molecule homolog</fullName>
    </submittedName>
</protein>
<name>A0AAV3XK66_9GAST</name>
<sequence>MFALFQPRLAEQPQVGYLSVGPHWRQQFTCPTIHVLKYSLSLVRAHTPSRQLVEASELSFVFYGLVLRHWLCWIRERGVPLAYVTTHNSTDRCRANHEASLVTQIIRLTCRWVAHSKRRRTLEATRLVMANLKD</sequence>
<proteinExistence type="predicted"/>
<comment type="caution">
    <text evidence="1">The sequence shown here is derived from an EMBL/GenBank/DDBJ whole genome shotgun (WGS) entry which is preliminary data.</text>
</comment>
<keyword evidence="2" id="KW-1185">Reference proteome</keyword>
<dbReference type="EMBL" id="BLXT01000437">
    <property type="protein sequence ID" value="GFN77090.1"/>
    <property type="molecule type" value="Genomic_DNA"/>
</dbReference>
<evidence type="ECO:0000313" key="2">
    <source>
        <dbReference type="Proteomes" id="UP000735302"/>
    </source>
</evidence>
<organism evidence="1 2">
    <name type="scientific">Plakobranchus ocellatus</name>
    <dbReference type="NCBI Taxonomy" id="259542"/>
    <lineage>
        <taxon>Eukaryota</taxon>
        <taxon>Metazoa</taxon>
        <taxon>Spiralia</taxon>
        <taxon>Lophotrochozoa</taxon>
        <taxon>Mollusca</taxon>
        <taxon>Gastropoda</taxon>
        <taxon>Heterobranchia</taxon>
        <taxon>Euthyneura</taxon>
        <taxon>Panpulmonata</taxon>
        <taxon>Sacoglossa</taxon>
        <taxon>Placobranchoidea</taxon>
        <taxon>Plakobranchidae</taxon>
        <taxon>Plakobranchus</taxon>
    </lineage>
</organism>